<keyword evidence="2" id="KW-0489">Methyltransferase</keyword>
<dbReference type="GO" id="GO:0032259">
    <property type="term" value="P:methylation"/>
    <property type="evidence" value="ECO:0007669"/>
    <property type="project" value="UniProtKB-KW"/>
</dbReference>
<dbReference type="Proteomes" id="UP000185841">
    <property type="component" value="Unassembled WGS sequence"/>
</dbReference>
<feature type="compositionally biased region" description="Polar residues" evidence="1">
    <location>
        <begin position="1"/>
        <end position="12"/>
    </location>
</feature>
<dbReference type="InterPro" id="IPR007470">
    <property type="entry name" value="HemX"/>
</dbReference>
<sequence length="381" mass="41252">MSETTPQISEQTPPLAVEPAPQAATKASGRGPAWLALLIGLAGLGVGGWSAWQLHQQQGQAAEQLERLREIGAATETRLQGSEDSVAKKLAGLPSADQLATQRDLLVSLQGEQQRLAQSLSGLLGKSREDWRLAEAEHLLRLAMLRLSALQDVDSAIALVQGADDILRAQNDPQAFAARGELIKVLEALRSLPQLDRSGLFLQLAALRSQAAQLQTLTPEYLVPAEAPAGANNASDASRWEELWQQVSRYVRLDLHADQDVRPQLAGQSLAQVRLTLALALEQAQWGALNGEPEVYRQALAAAGDVLDSYFDRDNQAVQALRQRIGELAEQPVVAQLPKLDSALDVLQAYLKRREAAELMPDAQAEPALEPDIEAIEEDGQ</sequence>
<proteinExistence type="predicted"/>
<evidence type="ECO:0000256" key="1">
    <source>
        <dbReference type="SAM" id="MobiDB-lite"/>
    </source>
</evidence>
<gene>
    <name evidence="2" type="ORF">SAMN05878282_101521</name>
</gene>
<evidence type="ECO:0000313" key="3">
    <source>
        <dbReference type="Proteomes" id="UP000185841"/>
    </source>
</evidence>
<dbReference type="Pfam" id="PF04375">
    <property type="entry name" value="HemX"/>
    <property type="match status" value="1"/>
</dbReference>
<dbReference type="PANTHER" id="PTHR38043:SF1">
    <property type="entry name" value="PROTEIN HEMX"/>
    <property type="match status" value="1"/>
</dbReference>
<protein>
    <submittedName>
        <fullName evidence="2">Uroporphyrin-3 C-methyltransferase</fullName>
    </submittedName>
</protein>
<organism evidence="2 3">
    <name type="scientific">Aquipseudomonas alcaligenes</name>
    <name type="common">Pseudomonas alcaligenes</name>
    <dbReference type="NCBI Taxonomy" id="43263"/>
    <lineage>
        <taxon>Bacteria</taxon>
        <taxon>Pseudomonadati</taxon>
        <taxon>Pseudomonadota</taxon>
        <taxon>Gammaproteobacteria</taxon>
        <taxon>Pseudomonadales</taxon>
        <taxon>Pseudomonadaceae</taxon>
        <taxon>Aquipseudomonas</taxon>
    </lineage>
</organism>
<feature type="region of interest" description="Disordered" evidence="1">
    <location>
        <begin position="1"/>
        <end position="26"/>
    </location>
</feature>
<evidence type="ECO:0000313" key="2">
    <source>
        <dbReference type="EMBL" id="SIP95175.1"/>
    </source>
</evidence>
<dbReference type="EMBL" id="FTMP01000001">
    <property type="protein sequence ID" value="SIP95175.1"/>
    <property type="molecule type" value="Genomic_DNA"/>
</dbReference>
<reference evidence="2 3" key="1">
    <citation type="submission" date="2017-01" db="EMBL/GenBank/DDBJ databases">
        <authorList>
            <person name="Mah S.A."/>
            <person name="Swanson W.J."/>
            <person name="Moy G.W."/>
            <person name="Vacquier V.D."/>
        </authorList>
    </citation>
    <scope>NUCLEOTIDE SEQUENCE [LARGE SCALE GENOMIC DNA]</scope>
    <source>
        <strain evidence="2 3">RU36E</strain>
    </source>
</reference>
<dbReference type="AlphaFoldDB" id="A0A1N6NSU4"/>
<accession>A0A1N6NSU4</accession>
<dbReference type="PANTHER" id="PTHR38043">
    <property type="entry name" value="PROTEIN HEMX"/>
    <property type="match status" value="1"/>
</dbReference>
<feature type="compositionally biased region" description="Acidic residues" evidence="1">
    <location>
        <begin position="369"/>
        <end position="381"/>
    </location>
</feature>
<keyword evidence="2" id="KW-0808">Transferase</keyword>
<feature type="region of interest" description="Disordered" evidence="1">
    <location>
        <begin position="361"/>
        <end position="381"/>
    </location>
</feature>
<name>A0A1N6NSU4_AQUAC</name>
<dbReference type="GO" id="GO:0008168">
    <property type="term" value="F:methyltransferase activity"/>
    <property type="evidence" value="ECO:0007669"/>
    <property type="project" value="UniProtKB-KW"/>
</dbReference>